<sequence>MYAEENVKRLQLVATNARGQSSLSRANLSCVPVIRASHRPVPVKVIHGYDVRKECKEYATAAALLRVDKQTCSDVTTLLYQSPTRPFEVEVSAFKIDFGKIAWIVSPSLLVSPPHGARHVSTLSKCRLDRIRHLKVKVLANRSDCGQLFALLVNIRRLREALHEESMVSEEAQLSDRHTSSCLARLEIQLVYDEYNSADDAEFYPEEIFAFSRLILQFFRNLPVNFKWAIEWNVERYRRYYTHGSNKSPKKSKLTMSKTRDKITNMKVDQEKFDMDAAQFRLWTRRFNSKTINTILSKNWQQFKELQSMVFDLMNMKMLREDAGHATFMKNAHVALETRDSEALDLMKAKLREVSQEHIAAKMALLQKVQQKFLFADDAGDQSHQPEEILYDPSAYMSWPVIVSKPDRKGRPDRIIGGTLEEYTDGSKKVYRLLTPELVRERRKAKAQKTDN</sequence>
<protein>
    <submittedName>
        <fullName evidence="1">Uncharacterized protein</fullName>
    </submittedName>
</protein>
<keyword evidence="2" id="KW-1185">Reference proteome</keyword>
<evidence type="ECO:0000313" key="2">
    <source>
        <dbReference type="Proteomes" id="UP000316270"/>
    </source>
</evidence>
<proteinExistence type="predicted"/>
<dbReference type="AlphaFoldDB" id="A0A517LIY9"/>
<accession>A0A517LIY9</accession>
<name>A0A517LIY9_9PEZI</name>
<evidence type="ECO:0000313" key="1">
    <source>
        <dbReference type="EMBL" id="QDS75610.1"/>
    </source>
</evidence>
<dbReference type="EMBL" id="CP042197">
    <property type="protein sequence ID" value="QDS75610.1"/>
    <property type="molecule type" value="Genomic_DNA"/>
</dbReference>
<organism evidence="1 2">
    <name type="scientific">Venturia effusa</name>
    <dbReference type="NCBI Taxonomy" id="50376"/>
    <lineage>
        <taxon>Eukaryota</taxon>
        <taxon>Fungi</taxon>
        <taxon>Dikarya</taxon>
        <taxon>Ascomycota</taxon>
        <taxon>Pezizomycotina</taxon>
        <taxon>Dothideomycetes</taxon>
        <taxon>Pleosporomycetidae</taxon>
        <taxon>Venturiales</taxon>
        <taxon>Venturiaceae</taxon>
        <taxon>Venturia</taxon>
    </lineage>
</organism>
<reference evidence="1 2" key="1">
    <citation type="submission" date="2019-07" db="EMBL/GenBank/DDBJ databases">
        <title>Finished genome of Venturia effusa.</title>
        <authorList>
            <person name="Young C.A."/>
            <person name="Cox M.P."/>
            <person name="Ganley A.R.D."/>
            <person name="David W.J."/>
        </authorList>
    </citation>
    <scope>NUCLEOTIDE SEQUENCE [LARGE SCALE GENOMIC DNA]</scope>
    <source>
        <strain evidence="2">albino</strain>
    </source>
</reference>
<dbReference type="Proteomes" id="UP000316270">
    <property type="component" value="Chromosome 13"/>
</dbReference>
<gene>
    <name evidence="1" type="ORF">FKW77_006558</name>
</gene>